<accession>A0A5Q0H3I4</accession>
<proteinExistence type="predicted"/>
<reference evidence="2" key="1">
    <citation type="journal article" date="2021" name="Curr. Microbiol.">
        <title>Complete genome of nocamycin-producing strain Saccharothrix syringae NRRL B-16468 reveals the biosynthetic potential for secondary metabolites.</title>
        <authorList>
            <person name="Mo X."/>
            <person name="Yang S."/>
        </authorList>
    </citation>
    <scope>NUCLEOTIDE SEQUENCE [LARGE SCALE GENOMIC DNA]</scope>
    <source>
        <strain evidence="2">ATCC 51364 / DSM 43886 / JCM 6844 / KCTC 9398 / NBRC 14523 / NRRL B-16468 / INA 2240</strain>
    </source>
</reference>
<organism evidence="1 2">
    <name type="scientific">Saccharothrix syringae</name>
    <name type="common">Nocardiopsis syringae</name>
    <dbReference type="NCBI Taxonomy" id="103733"/>
    <lineage>
        <taxon>Bacteria</taxon>
        <taxon>Bacillati</taxon>
        <taxon>Actinomycetota</taxon>
        <taxon>Actinomycetes</taxon>
        <taxon>Pseudonocardiales</taxon>
        <taxon>Pseudonocardiaceae</taxon>
        <taxon>Saccharothrix</taxon>
    </lineage>
</organism>
<sequence>MVTHFGEDDTGIAQASLVGVAVVASVDQAIEVVGQAGLTASTCPAQSRIGVSPASQTQIAERVVSWATSSAL</sequence>
<dbReference type="AlphaFoldDB" id="A0A5Q0H3I4"/>
<dbReference type="KEGG" id="ssyi:EKG83_25755"/>
<keyword evidence="2" id="KW-1185">Reference proteome</keyword>
<protein>
    <submittedName>
        <fullName evidence="1">Uncharacterized protein</fullName>
    </submittedName>
</protein>
<gene>
    <name evidence="1" type="ORF">EKG83_25755</name>
</gene>
<name>A0A5Q0H3I4_SACSY</name>
<dbReference type="EMBL" id="CP034550">
    <property type="protein sequence ID" value="QFZ20370.1"/>
    <property type="molecule type" value="Genomic_DNA"/>
</dbReference>
<dbReference type="Proteomes" id="UP000325787">
    <property type="component" value="Chromosome"/>
</dbReference>
<dbReference type="RefSeq" id="WP_033433548.1">
    <property type="nucleotide sequence ID" value="NZ_CP034550.1"/>
</dbReference>
<evidence type="ECO:0000313" key="2">
    <source>
        <dbReference type="Proteomes" id="UP000325787"/>
    </source>
</evidence>
<evidence type="ECO:0000313" key="1">
    <source>
        <dbReference type="EMBL" id="QFZ20370.1"/>
    </source>
</evidence>